<name>A0A9P5JW37_9AGAM</name>
<reference evidence="2" key="1">
    <citation type="submission" date="2019-10" db="EMBL/GenBank/DDBJ databases">
        <authorList>
            <consortium name="DOE Joint Genome Institute"/>
            <person name="Kuo A."/>
            <person name="Miyauchi S."/>
            <person name="Kiss E."/>
            <person name="Drula E."/>
            <person name="Kohler A."/>
            <person name="Sanchez-Garcia M."/>
            <person name="Andreopoulos B."/>
            <person name="Barry K.W."/>
            <person name="Bonito G."/>
            <person name="Buee M."/>
            <person name="Carver A."/>
            <person name="Chen C."/>
            <person name="Cichocki N."/>
            <person name="Clum A."/>
            <person name="Culley D."/>
            <person name="Crous P.W."/>
            <person name="Fauchery L."/>
            <person name="Girlanda M."/>
            <person name="Hayes R."/>
            <person name="Keri Z."/>
            <person name="LaButti K."/>
            <person name="Lipzen A."/>
            <person name="Lombard V."/>
            <person name="Magnuson J."/>
            <person name="Maillard F."/>
            <person name="Morin E."/>
            <person name="Murat C."/>
            <person name="Nolan M."/>
            <person name="Ohm R."/>
            <person name="Pangilinan J."/>
            <person name="Pereira M."/>
            <person name="Perotto S."/>
            <person name="Peter M."/>
            <person name="Riley R."/>
            <person name="Sitrit Y."/>
            <person name="Stielow B."/>
            <person name="Szollosi G."/>
            <person name="Zifcakova L."/>
            <person name="Stursova M."/>
            <person name="Spatafora J.W."/>
            <person name="Tedersoo L."/>
            <person name="Vaario L.-M."/>
            <person name="Yamada A."/>
            <person name="Yan M."/>
            <person name="Wang P."/>
            <person name="Xu J."/>
            <person name="Bruns T."/>
            <person name="Baldrian P."/>
            <person name="Vilgalys R."/>
            <person name="Henrissat B."/>
            <person name="Grigoriev I.V."/>
            <person name="Hibbett D."/>
            <person name="Nagy L.G."/>
            <person name="Martin F.M."/>
        </authorList>
    </citation>
    <scope>NUCLEOTIDE SEQUENCE</scope>
    <source>
        <strain evidence="2">Prilba</strain>
    </source>
</reference>
<feature type="signal peptide" evidence="1">
    <location>
        <begin position="1"/>
        <end position="16"/>
    </location>
</feature>
<dbReference type="AlphaFoldDB" id="A0A9P5JW37"/>
<dbReference type="Proteomes" id="UP000759537">
    <property type="component" value="Unassembled WGS sequence"/>
</dbReference>
<gene>
    <name evidence="2" type="ORF">DFH94DRAFT_777285</name>
</gene>
<proteinExistence type="predicted"/>
<comment type="caution">
    <text evidence="2">The sequence shown here is derived from an EMBL/GenBank/DDBJ whole genome shotgun (WGS) entry which is preliminary data.</text>
</comment>
<evidence type="ECO:0000313" key="2">
    <source>
        <dbReference type="EMBL" id="KAF8467903.1"/>
    </source>
</evidence>
<keyword evidence="3" id="KW-1185">Reference proteome</keyword>
<reference evidence="2" key="2">
    <citation type="journal article" date="2020" name="Nat. Commun.">
        <title>Large-scale genome sequencing of mycorrhizal fungi provides insights into the early evolution of symbiotic traits.</title>
        <authorList>
            <person name="Miyauchi S."/>
            <person name="Kiss E."/>
            <person name="Kuo A."/>
            <person name="Drula E."/>
            <person name="Kohler A."/>
            <person name="Sanchez-Garcia M."/>
            <person name="Morin E."/>
            <person name="Andreopoulos B."/>
            <person name="Barry K.W."/>
            <person name="Bonito G."/>
            <person name="Buee M."/>
            <person name="Carver A."/>
            <person name="Chen C."/>
            <person name="Cichocki N."/>
            <person name="Clum A."/>
            <person name="Culley D."/>
            <person name="Crous P.W."/>
            <person name="Fauchery L."/>
            <person name="Girlanda M."/>
            <person name="Hayes R.D."/>
            <person name="Keri Z."/>
            <person name="LaButti K."/>
            <person name="Lipzen A."/>
            <person name="Lombard V."/>
            <person name="Magnuson J."/>
            <person name="Maillard F."/>
            <person name="Murat C."/>
            <person name="Nolan M."/>
            <person name="Ohm R.A."/>
            <person name="Pangilinan J."/>
            <person name="Pereira M.F."/>
            <person name="Perotto S."/>
            <person name="Peter M."/>
            <person name="Pfister S."/>
            <person name="Riley R."/>
            <person name="Sitrit Y."/>
            <person name="Stielow J.B."/>
            <person name="Szollosi G."/>
            <person name="Zifcakova L."/>
            <person name="Stursova M."/>
            <person name="Spatafora J.W."/>
            <person name="Tedersoo L."/>
            <person name="Vaario L.M."/>
            <person name="Yamada A."/>
            <person name="Yan M."/>
            <person name="Wang P."/>
            <person name="Xu J."/>
            <person name="Bruns T."/>
            <person name="Baldrian P."/>
            <person name="Vilgalys R."/>
            <person name="Dunand C."/>
            <person name="Henrissat B."/>
            <person name="Grigoriev I.V."/>
            <person name="Hibbett D."/>
            <person name="Nagy L.G."/>
            <person name="Martin F.M."/>
        </authorList>
    </citation>
    <scope>NUCLEOTIDE SEQUENCE</scope>
    <source>
        <strain evidence="2">Prilba</strain>
    </source>
</reference>
<organism evidence="2 3">
    <name type="scientific">Russula ochroleuca</name>
    <dbReference type="NCBI Taxonomy" id="152965"/>
    <lineage>
        <taxon>Eukaryota</taxon>
        <taxon>Fungi</taxon>
        <taxon>Dikarya</taxon>
        <taxon>Basidiomycota</taxon>
        <taxon>Agaricomycotina</taxon>
        <taxon>Agaricomycetes</taxon>
        <taxon>Russulales</taxon>
        <taxon>Russulaceae</taxon>
        <taxon>Russula</taxon>
    </lineage>
</organism>
<evidence type="ECO:0000256" key="1">
    <source>
        <dbReference type="SAM" id="SignalP"/>
    </source>
</evidence>
<feature type="chain" id="PRO_5040424157" description="Secreted protein" evidence="1">
    <location>
        <begin position="17"/>
        <end position="90"/>
    </location>
</feature>
<protein>
    <recommendedName>
        <fullName evidence="4">Secreted protein</fullName>
    </recommendedName>
</protein>
<dbReference type="EMBL" id="WHVB01000034">
    <property type="protein sequence ID" value="KAF8467903.1"/>
    <property type="molecule type" value="Genomic_DNA"/>
</dbReference>
<sequence>MLSAIILCITLSEVWTCKSTQPIQILYCATRNAVRAMGIGMLPPCCACDAAKLPVPVPASGYPWEFTKLRSYQFSGKTRNRTLWCCSTVL</sequence>
<accession>A0A9P5JW37</accession>
<evidence type="ECO:0000313" key="3">
    <source>
        <dbReference type="Proteomes" id="UP000759537"/>
    </source>
</evidence>
<evidence type="ECO:0008006" key="4">
    <source>
        <dbReference type="Google" id="ProtNLM"/>
    </source>
</evidence>
<keyword evidence="1" id="KW-0732">Signal</keyword>